<sequence>MRVVIAEDSILLREGLVRLLTESGFEVAAAVDNADELLQQVAKHQPDVAIVDIRLPPTNTDEGLRAARLLRQRHPSTGVLVLSQYVRVSYAVELLDGGAEGVGYLLKDRVSDLAEFTSAIRRVGSGGSAFDPIVVDQLVGRHRRADDPLTALTERERGILSLMAEGRTNRAIGERLTITERTVEKHCANIFAKLRLAAGPNDHRRVLAVLRYLNG</sequence>
<dbReference type="PROSITE" id="PS50043">
    <property type="entry name" value="HTH_LUXR_2"/>
    <property type="match status" value="1"/>
</dbReference>
<dbReference type="PANTHER" id="PTHR43214">
    <property type="entry name" value="TWO-COMPONENT RESPONSE REGULATOR"/>
    <property type="match status" value="1"/>
</dbReference>
<evidence type="ECO:0000256" key="4">
    <source>
        <dbReference type="ARBA" id="ARBA00023163"/>
    </source>
</evidence>
<dbReference type="EMBL" id="JBHRZH010000056">
    <property type="protein sequence ID" value="MFC3766700.1"/>
    <property type="molecule type" value="Genomic_DNA"/>
</dbReference>
<dbReference type="SUPFAM" id="SSF52172">
    <property type="entry name" value="CheY-like"/>
    <property type="match status" value="1"/>
</dbReference>
<keyword evidence="2" id="KW-0805">Transcription regulation</keyword>
<dbReference type="PRINTS" id="PR00038">
    <property type="entry name" value="HTHLUXR"/>
</dbReference>
<evidence type="ECO:0000313" key="8">
    <source>
        <dbReference type="EMBL" id="MFC3766700.1"/>
    </source>
</evidence>
<dbReference type="SMART" id="SM00448">
    <property type="entry name" value="REC"/>
    <property type="match status" value="1"/>
</dbReference>
<evidence type="ECO:0000259" key="6">
    <source>
        <dbReference type="PROSITE" id="PS50043"/>
    </source>
</evidence>
<dbReference type="InterPro" id="IPR011006">
    <property type="entry name" value="CheY-like_superfamily"/>
</dbReference>
<dbReference type="Gene3D" id="3.40.50.2300">
    <property type="match status" value="1"/>
</dbReference>
<keyword evidence="9" id="KW-1185">Reference proteome</keyword>
<reference evidence="9" key="1">
    <citation type="journal article" date="2019" name="Int. J. Syst. Evol. Microbiol.">
        <title>The Global Catalogue of Microorganisms (GCM) 10K type strain sequencing project: providing services to taxonomists for standard genome sequencing and annotation.</title>
        <authorList>
            <consortium name="The Broad Institute Genomics Platform"/>
            <consortium name="The Broad Institute Genome Sequencing Center for Infectious Disease"/>
            <person name="Wu L."/>
            <person name="Ma J."/>
        </authorList>
    </citation>
    <scope>NUCLEOTIDE SEQUENCE [LARGE SCALE GENOMIC DNA]</scope>
    <source>
        <strain evidence="9">CGMCC 4.7241</strain>
    </source>
</reference>
<dbReference type="Proteomes" id="UP001595699">
    <property type="component" value="Unassembled WGS sequence"/>
</dbReference>
<dbReference type="CDD" id="cd06170">
    <property type="entry name" value="LuxR_C_like"/>
    <property type="match status" value="1"/>
</dbReference>
<dbReference type="InterPro" id="IPR000792">
    <property type="entry name" value="Tscrpt_reg_LuxR_C"/>
</dbReference>
<dbReference type="InterPro" id="IPR016032">
    <property type="entry name" value="Sig_transdc_resp-reg_C-effctor"/>
</dbReference>
<dbReference type="InterPro" id="IPR001789">
    <property type="entry name" value="Sig_transdc_resp-reg_receiver"/>
</dbReference>
<keyword evidence="3" id="KW-0238">DNA-binding</keyword>
<dbReference type="PANTHER" id="PTHR43214:SF24">
    <property type="entry name" value="TRANSCRIPTIONAL REGULATORY PROTEIN NARL-RELATED"/>
    <property type="match status" value="1"/>
</dbReference>
<evidence type="ECO:0000313" key="9">
    <source>
        <dbReference type="Proteomes" id="UP001595699"/>
    </source>
</evidence>
<dbReference type="SUPFAM" id="SSF46894">
    <property type="entry name" value="C-terminal effector domain of the bipartite response regulators"/>
    <property type="match status" value="1"/>
</dbReference>
<dbReference type="Pfam" id="PF00072">
    <property type="entry name" value="Response_reg"/>
    <property type="match status" value="1"/>
</dbReference>
<name>A0ABV7YMU3_9ACTN</name>
<keyword evidence="1 5" id="KW-0597">Phosphoprotein</keyword>
<organism evidence="8 9">
    <name type="scientific">Tenggerimyces flavus</name>
    <dbReference type="NCBI Taxonomy" id="1708749"/>
    <lineage>
        <taxon>Bacteria</taxon>
        <taxon>Bacillati</taxon>
        <taxon>Actinomycetota</taxon>
        <taxon>Actinomycetes</taxon>
        <taxon>Propionibacteriales</taxon>
        <taxon>Nocardioidaceae</taxon>
        <taxon>Tenggerimyces</taxon>
    </lineage>
</organism>
<evidence type="ECO:0000256" key="2">
    <source>
        <dbReference type="ARBA" id="ARBA00023015"/>
    </source>
</evidence>
<accession>A0ABV7YMU3</accession>
<evidence type="ECO:0000256" key="3">
    <source>
        <dbReference type="ARBA" id="ARBA00023125"/>
    </source>
</evidence>
<comment type="caution">
    <text evidence="8">The sequence shown here is derived from an EMBL/GenBank/DDBJ whole genome shotgun (WGS) entry which is preliminary data.</text>
</comment>
<proteinExistence type="predicted"/>
<dbReference type="InterPro" id="IPR039420">
    <property type="entry name" value="WalR-like"/>
</dbReference>
<evidence type="ECO:0000259" key="7">
    <source>
        <dbReference type="PROSITE" id="PS50110"/>
    </source>
</evidence>
<dbReference type="Pfam" id="PF00196">
    <property type="entry name" value="GerE"/>
    <property type="match status" value="1"/>
</dbReference>
<evidence type="ECO:0000256" key="5">
    <source>
        <dbReference type="PROSITE-ProRule" id="PRU00169"/>
    </source>
</evidence>
<dbReference type="PROSITE" id="PS00622">
    <property type="entry name" value="HTH_LUXR_1"/>
    <property type="match status" value="1"/>
</dbReference>
<feature type="domain" description="Response regulatory" evidence="7">
    <location>
        <begin position="2"/>
        <end position="122"/>
    </location>
</feature>
<dbReference type="SMART" id="SM00421">
    <property type="entry name" value="HTH_LUXR"/>
    <property type="match status" value="1"/>
</dbReference>
<protein>
    <submittedName>
        <fullName evidence="8">Response regulator</fullName>
    </submittedName>
</protein>
<gene>
    <name evidence="8" type="ORF">ACFOUW_38135</name>
</gene>
<feature type="modified residue" description="4-aspartylphosphate" evidence="5">
    <location>
        <position position="52"/>
    </location>
</feature>
<dbReference type="InterPro" id="IPR058245">
    <property type="entry name" value="NreC/VraR/RcsB-like_REC"/>
</dbReference>
<dbReference type="RefSeq" id="WP_205118316.1">
    <property type="nucleotide sequence ID" value="NZ_JAFBCM010000001.1"/>
</dbReference>
<feature type="domain" description="HTH luxR-type" evidence="6">
    <location>
        <begin position="145"/>
        <end position="215"/>
    </location>
</feature>
<dbReference type="PROSITE" id="PS50110">
    <property type="entry name" value="RESPONSE_REGULATORY"/>
    <property type="match status" value="1"/>
</dbReference>
<keyword evidence="4" id="KW-0804">Transcription</keyword>
<evidence type="ECO:0000256" key="1">
    <source>
        <dbReference type="ARBA" id="ARBA00022553"/>
    </source>
</evidence>
<dbReference type="CDD" id="cd17535">
    <property type="entry name" value="REC_NarL-like"/>
    <property type="match status" value="1"/>
</dbReference>